<dbReference type="Proteomes" id="UP001218034">
    <property type="component" value="Chromosome"/>
</dbReference>
<evidence type="ECO:0000313" key="7">
    <source>
        <dbReference type="EMBL" id="WEL19043.1"/>
    </source>
</evidence>
<name>A0ABY8CGI8_9ARCH</name>
<dbReference type="Gene3D" id="2.30.30.60">
    <property type="match status" value="1"/>
</dbReference>
<dbReference type="InterPro" id="IPR006685">
    <property type="entry name" value="MscS_channel_2nd"/>
</dbReference>
<dbReference type="PANTHER" id="PTHR30221">
    <property type="entry name" value="SMALL-CONDUCTANCE MECHANOSENSITIVE CHANNEL"/>
    <property type="match status" value="1"/>
</dbReference>
<gene>
    <name evidence="7" type="primary">mscS</name>
    <name evidence="7" type="ORF">SVXNc_0010</name>
</gene>
<accession>A0ABY8CGI8</accession>
<sequence>MAIENMEFLNPFFTSSEMIFRLVRFATAFAIGIILTRLTATTLSKRVLDLKKYSTHRISNIIQLIGFSVSLVVALEAGQFGNLLTVVGTLAAALTVAIGFGMREEVANYVAGIFIHMQNPYVKGDYIKIGEEQGRVKEIGMRATVLNESTRSDVIVPNSKIDSNPVRNYTRGTKNYASIIVSVDNEDVQQAEEILLESASSMEKILERPEPEVKYLEIEEKVKIKLNYTVKGSPVDTRSRIISEFNRKAVEAEIYGKDEEEK</sequence>
<evidence type="ECO:0000313" key="8">
    <source>
        <dbReference type="Proteomes" id="UP001218034"/>
    </source>
</evidence>
<dbReference type="EMBL" id="CP104395">
    <property type="protein sequence ID" value="WEL19043.1"/>
    <property type="molecule type" value="Genomic_DNA"/>
</dbReference>
<evidence type="ECO:0000256" key="3">
    <source>
        <dbReference type="ARBA" id="ARBA00022989"/>
    </source>
</evidence>
<dbReference type="GeneID" id="90589445"/>
<dbReference type="Gene3D" id="1.10.287.1260">
    <property type="match status" value="1"/>
</dbReference>
<dbReference type="Pfam" id="PF00924">
    <property type="entry name" value="MS_channel_2nd"/>
    <property type="match status" value="1"/>
</dbReference>
<evidence type="ECO:0000256" key="2">
    <source>
        <dbReference type="ARBA" id="ARBA00022692"/>
    </source>
</evidence>
<feature type="domain" description="Mechanosensitive ion channel MscS" evidence="6">
    <location>
        <begin position="106"/>
        <end position="171"/>
    </location>
</feature>
<feature type="transmembrane region" description="Helical" evidence="5">
    <location>
        <begin position="58"/>
        <end position="77"/>
    </location>
</feature>
<evidence type="ECO:0000256" key="1">
    <source>
        <dbReference type="ARBA" id="ARBA00004370"/>
    </source>
</evidence>
<reference evidence="7 8" key="1">
    <citation type="submission" date="2022-09" db="EMBL/GenBank/DDBJ databases">
        <title>Xylan utilization by haloarchaea-nanohaloarchaea associations.</title>
        <authorList>
            <person name="Yakimov M."/>
        </authorList>
    </citation>
    <scope>NUCLEOTIDE SEQUENCE [LARGE SCALE GENOMIC DNA]</scope>
    <source>
        <strain evidence="7 8">SVXNc</strain>
    </source>
</reference>
<dbReference type="InterPro" id="IPR010920">
    <property type="entry name" value="LSM_dom_sf"/>
</dbReference>
<keyword evidence="4 5" id="KW-0472">Membrane</keyword>
<organism evidence="7 8">
    <name type="scientific">Candidatus Nanohalococcus occultus</name>
    <dbReference type="NCBI Taxonomy" id="2978047"/>
    <lineage>
        <taxon>Archaea</taxon>
        <taxon>Candidatus Nanohalarchaeota</taxon>
        <taxon>Candidatus Nanohalarchaeota incertae sedis</taxon>
        <taxon>Candidatus Nanohalococcus</taxon>
    </lineage>
</organism>
<dbReference type="SUPFAM" id="SSF50182">
    <property type="entry name" value="Sm-like ribonucleoproteins"/>
    <property type="match status" value="1"/>
</dbReference>
<protein>
    <submittedName>
        <fullName evidence="7">Small-conductance mechanosensitive channel</fullName>
    </submittedName>
</protein>
<proteinExistence type="predicted"/>
<feature type="transmembrane region" description="Helical" evidence="5">
    <location>
        <begin position="18"/>
        <end position="38"/>
    </location>
</feature>
<keyword evidence="8" id="KW-1185">Reference proteome</keyword>
<evidence type="ECO:0000256" key="5">
    <source>
        <dbReference type="SAM" id="Phobius"/>
    </source>
</evidence>
<feature type="transmembrane region" description="Helical" evidence="5">
    <location>
        <begin position="83"/>
        <end position="102"/>
    </location>
</feature>
<evidence type="ECO:0000256" key="4">
    <source>
        <dbReference type="ARBA" id="ARBA00023136"/>
    </source>
</evidence>
<dbReference type="InterPro" id="IPR045275">
    <property type="entry name" value="MscS_archaea/bacteria_type"/>
</dbReference>
<dbReference type="InterPro" id="IPR023408">
    <property type="entry name" value="MscS_beta-dom_sf"/>
</dbReference>
<dbReference type="RefSeq" id="WP_347721916.1">
    <property type="nucleotide sequence ID" value="NZ_CP104395.1"/>
</dbReference>
<dbReference type="PANTHER" id="PTHR30221:SF1">
    <property type="entry name" value="SMALL-CONDUCTANCE MECHANOSENSITIVE CHANNEL"/>
    <property type="match status" value="1"/>
</dbReference>
<comment type="subcellular location">
    <subcellularLocation>
        <location evidence="1">Membrane</location>
    </subcellularLocation>
</comment>
<keyword evidence="2 5" id="KW-0812">Transmembrane</keyword>
<keyword evidence="3 5" id="KW-1133">Transmembrane helix</keyword>
<evidence type="ECO:0000259" key="6">
    <source>
        <dbReference type="Pfam" id="PF00924"/>
    </source>
</evidence>